<proteinExistence type="predicted"/>
<comment type="caution">
    <text evidence="1">The sequence shown here is derived from an EMBL/GenBank/DDBJ whole genome shotgun (WGS) entry which is preliminary data.</text>
</comment>
<organism evidence="1 2">
    <name type="scientific">Xylaria curta</name>
    <dbReference type="NCBI Taxonomy" id="42375"/>
    <lineage>
        <taxon>Eukaryota</taxon>
        <taxon>Fungi</taxon>
        <taxon>Dikarya</taxon>
        <taxon>Ascomycota</taxon>
        <taxon>Pezizomycotina</taxon>
        <taxon>Sordariomycetes</taxon>
        <taxon>Xylariomycetidae</taxon>
        <taxon>Xylariales</taxon>
        <taxon>Xylariaceae</taxon>
        <taxon>Xylaria</taxon>
    </lineage>
</organism>
<evidence type="ECO:0000313" key="1">
    <source>
        <dbReference type="EMBL" id="KAJ2997555.1"/>
    </source>
</evidence>
<accession>A0ACC1PQC3</accession>
<gene>
    <name evidence="1" type="ORF">NUW58_g621</name>
</gene>
<dbReference type="Proteomes" id="UP001143856">
    <property type="component" value="Unassembled WGS sequence"/>
</dbReference>
<keyword evidence="2" id="KW-1185">Reference proteome</keyword>
<sequence>MSATNAIIILQDGHSAAVRAVPMPQLRDEWVLVKVKAISLNPTDWKHIDYSIAEHGCRLGCDYSGIVEDVGRAVSKFKPGDRIAGYVHGGDRLNHENGSFSEIIIAKPHAAFHIPGTMSYAEAATLGVSVATTGLSLYHTLGLPFAATPNSEPLSVLIHAGSTSTALVGIQFAKASGLTVIATCSPHNFDHVRMVGADAVFDYNSPTCASDIKTLTHNKLQYAWDCMGSGGELCAAAMTDTMPAAYVTVNRKRNSSYATPNKIANVQHVVIGYDGLGDDYIWEGELRSPSPDCCTFVKSFFERCSGLLVNERIKPLRCILNKTGSGLSGALRGLDELRAGNVSAAKLVYTL</sequence>
<protein>
    <submittedName>
        <fullName evidence="1">Uncharacterized protein</fullName>
    </submittedName>
</protein>
<name>A0ACC1PQC3_9PEZI</name>
<reference evidence="1" key="1">
    <citation type="submission" date="2022-10" db="EMBL/GenBank/DDBJ databases">
        <title>Genome Sequence of Xylaria curta.</title>
        <authorList>
            <person name="Buettner E."/>
        </authorList>
    </citation>
    <scope>NUCLEOTIDE SEQUENCE</scope>
    <source>
        <strain evidence="1">Babe10</strain>
    </source>
</reference>
<dbReference type="EMBL" id="JAPDGR010000054">
    <property type="protein sequence ID" value="KAJ2997555.1"/>
    <property type="molecule type" value="Genomic_DNA"/>
</dbReference>
<evidence type="ECO:0000313" key="2">
    <source>
        <dbReference type="Proteomes" id="UP001143856"/>
    </source>
</evidence>